<dbReference type="AlphaFoldDB" id="A0A0N0BN86"/>
<name>A0A0N0BN86_9EURY</name>
<dbReference type="RefSeq" id="WP_053968973.1">
    <property type="nucleotide sequence ID" value="NZ_LIUF01000005.1"/>
</dbReference>
<keyword evidence="2" id="KW-1185">Reference proteome</keyword>
<evidence type="ECO:0000313" key="1">
    <source>
        <dbReference type="EMBL" id="KOX91946.1"/>
    </source>
</evidence>
<evidence type="ECO:0000313" key="2">
    <source>
        <dbReference type="Proteomes" id="UP000037729"/>
    </source>
</evidence>
<gene>
    <name evidence="1" type="ORF">AMS69_15475</name>
</gene>
<dbReference type="PATRIC" id="fig|1705562.3.peg.4000"/>
<organism evidence="1 2">
    <name type="scientific">Haloarcula rubripromontorii</name>
    <dbReference type="NCBI Taxonomy" id="1705562"/>
    <lineage>
        <taxon>Archaea</taxon>
        <taxon>Methanobacteriati</taxon>
        <taxon>Methanobacteriota</taxon>
        <taxon>Stenosarchaea group</taxon>
        <taxon>Halobacteria</taxon>
        <taxon>Halobacteriales</taxon>
        <taxon>Haloarculaceae</taxon>
        <taxon>Haloarcula</taxon>
    </lineage>
</organism>
<protein>
    <submittedName>
        <fullName evidence="1">Uncharacterized protein</fullName>
    </submittedName>
</protein>
<sequence>MATAVSGLSEPQVLARTKDRLFTDREDAYVVADTQFAQQRWLDDTPIEASVQATLAPFNHVRVGTGYPDLVGVQTLSTDLLSVDRLGDRPPLIAVEAKGYTGNGGVDAERGVVQAHDRLNEANVAFMAAPRSGISTAARTMARELNVGVLGVTSDGSVAVLERPRVVGHGSMDAASAVRFQASAQGVADQNFGLNHPKNYIAVPLAVHHDDDARDLLASHVVGAVDGAIAGAAFLNLIETGQGTLTLTPLGREVVRFALRTVGDLDAALQRFEDWQRSRKRFIDIAPQWGQLVRRVVSDYPATERLVDGLYACHRDGYGSPSLVEFVEYLHALHPEFTIELFLRGDEAVRQQVLTGDGDLRRAELTDGSVYHSPTVFQLKAMYYHAGIVTDRGAEPSNLDPETDEWALCDPLA</sequence>
<reference evidence="1 2" key="1">
    <citation type="submission" date="2015-08" db="EMBL/GenBank/DDBJ databases">
        <title>Genomes of Isolates from Cabo Rojo, PR.</title>
        <authorList>
            <person name="Sanchez-Nieves R.L."/>
            <person name="Montalvo-Rodriguez R."/>
        </authorList>
    </citation>
    <scope>NUCLEOTIDE SEQUENCE [LARGE SCALE GENOMIC DNA]</scope>
    <source>
        <strain evidence="1 2">SL3</strain>
    </source>
</reference>
<dbReference type="EMBL" id="LIUF01000005">
    <property type="protein sequence ID" value="KOX91946.1"/>
    <property type="molecule type" value="Genomic_DNA"/>
</dbReference>
<accession>A0A0N0BN86</accession>
<comment type="caution">
    <text evidence="1">The sequence shown here is derived from an EMBL/GenBank/DDBJ whole genome shotgun (WGS) entry which is preliminary data.</text>
</comment>
<dbReference type="STRING" id="1705562.AMS69_15475"/>
<proteinExistence type="predicted"/>
<dbReference type="OrthoDB" id="226348at2157"/>
<dbReference type="Proteomes" id="UP000037729">
    <property type="component" value="Unassembled WGS sequence"/>
</dbReference>